<gene>
    <name evidence="1" type="ordered locus">Hqrw_5055</name>
</gene>
<protein>
    <submittedName>
        <fullName evidence="1">Uncharacterized protein</fullName>
    </submittedName>
</protein>
<dbReference type="RefSeq" id="WP_014554918.1">
    <property type="nucleotide sequence ID" value="NC_017457.1"/>
</dbReference>
<name>G0LNC2_HALWC</name>
<keyword evidence="1" id="KW-0614">Plasmid</keyword>
<organism evidence="1 2">
    <name type="scientific">Haloquadratum walsbyi (strain DSM 16854 / JCM 12705 / C23)</name>
    <dbReference type="NCBI Taxonomy" id="768065"/>
    <lineage>
        <taxon>Archaea</taxon>
        <taxon>Methanobacteriati</taxon>
        <taxon>Methanobacteriota</taxon>
        <taxon>Stenosarchaea group</taxon>
        <taxon>Halobacteria</taxon>
        <taxon>Halobacteriales</taxon>
        <taxon>Haloferacaceae</taxon>
        <taxon>Haloquadratum</taxon>
    </lineage>
</organism>
<geneLocation type="plasmid" evidence="1 2">
    <name>PL100</name>
</geneLocation>
<evidence type="ECO:0000313" key="1">
    <source>
        <dbReference type="EMBL" id="CCC41928.1"/>
    </source>
</evidence>
<reference evidence="1 2" key="1">
    <citation type="journal article" date="2011" name="PLoS ONE">
        <title>Haloquadratum walsbyi: limited diversity in a global pond.</title>
        <authorList>
            <person name="Dyall-Smith M."/>
            <person name="Pfeiffer F."/>
            <person name="Klee K."/>
            <person name="Palm P."/>
            <person name="Gross K."/>
            <person name="Schuster S.C."/>
            <person name="Rampp M."/>
            <person name="Oesterhelt D."/>
        </authorList>
    </citation>
    <scope>NUCLEOTIDE SEQUENCE [LARGE SCALE GENOMIC DNA]</scope>
    <source>
        <strain evidence="2">DSM 16854 / JCM 12705 / C23</strain>
        <plasmid evidence="2">Plasmid PL100</plasmid>
    </source>
</reference>
<dbReference type="Proteomes" id="UP000007954">
    <property type="component" value="Plasmid PL100"/>
</dbReference>
<evidence type="ECO:0000313" key="2">
    <source>
        <dbReference type="Proteomes" id="UP000007954"/>
    </source>
</evidence>
<dbReference type="HOGENOM" id="CLU_2565676_0_0_2"/>
<dbReference type="AlphaFoldDB" id="G0LNC2"/>
<accession>G0LNC2</accession>
<proteinExistence type="predicted"/>
<dbReference type="EMBL" id="FR746100">
    <property type="protein sequence ID" value="CCC41928.1"/>
    <property type="molecule type" value="Genomic_DNA"/>
</dbReference>
<dbReference type="KEGG" id="hwc:Hqrw_5055"/>
<sequence length="85" mass="9473">MSETDNPGGNSSADANAVDSIDEFVDAFVEAAESTDTEIDQEIIDDLEQYGRQLSDDCEAMLKQRQKEIDDLRNELVEDSEPSEE</sequence>
<dbReference type="GeneID" id="12445559"/>